<proteinExistence type="predicted"/>
<evidence type="ECO:0000256" key="1">
    <source>
        <dbReference type="SAM" id="MobiDB-lite"/>
    </source>
</evidence>
<protein>
    <submittedName>
        <fullName evidence="2">Uncharacterized protein</fullName>
    </submittedName>
</protein>
<evidence type="ECO:0000313" key="2">
    <source>
        <dbReference type="EMBL" id="MBO1919959.1"/>
    </source>
</evidence>
<accession>A0A939SS23</accession>
<dbReference type="AlphaFoldDB" id="A0A939SS23"/>
<feature type="region of interest" description="Disordered" evidence="1">
    <location>
        <begin position="1"/>
        <end position="24"/>
    </location>
</feature>
<sequence>MELQNNRSHLDRLNQQLEQSNQTSLSISARAMEIKQQALSFSNIESNQSNFSKVAGPQNIDVGNLLDDDAEKQNDMNEEKPTFFTWLGGLFYVPC</sequence>
<reference evidence="2" key="1">
    <citation type="submission" date="2021-03" db="EMBL/GenBank/DDBJ databases">
        <title>Molecular epidemiology and mechanisms of colistin and carbapenem resistance in Enterobacteriaceae from clinical isolates, the environment and porcine samples in Pretoria, South Africa.</title>
        <authorList>
            <person name="Bogoshi D."/>
            <person name="Mbelle N.M."/>
            <person name="Naidoo V."/>
            <person name="Osei Sekyere J."/>
        </authorList>
    </citation>
    <scope>NUCLEOTIDE SEQUENCE</scope>
    <source>
        <strain evidence="2">ESB009</strain>
    </source>
</reference>
<name>A0A939SS23_STAXY</name>
<organism evidence="2">
    <name type="scientific">Staphylococcus xylosus</name>
    <dbReference type="NCBI Taxonomy" id="1288"/>
    <lineage>
        <taxon>Bacteria</taxon>
        <taxon>Bacillati</taxon>
        <taxon>Bacillota</taxon>
        <taxon>Bacilli</taxon>
        <taxon>Bacillales</taxon>
        <taxon>Staphylococcaceae</taxon>
        <taxon>Staphylococcus</taxon>
    </lineage>
</organism>
<gene>
    <name evidence="2" type="ORF">J4710_07640</name>
</gene>
<comment type="caution">
    <text evidence="2">The sequence shown here is derived from an EMBL/GenBank/DDBJ whole genome shotgun (WGS) entry which is preliminary data.</text>
</comment>
<dbReference type="EMBL" id="JAGETT010000045">
    <property type="protein sequence ID" value="MBO1919959.1"/>
    <property type="molecule type" value="Genomic_DNA"/>
</dbReference>